<dbReference type="Pfam" id="PF03382">
    <property type="entry name" value="DUF285"/>
    <property type="match status" value="2"/>
</dbReference>
<comment type="caution">
    <text evidence="3">The sequence shown here is derived from an EMBL/GenBank/DDBJ whole genome shotgun (WGS) entry which is preliminary data.</text>
</comment>
<feature type="chain" id="PRO_5015908690" evidence="1">
    <location>
        <begin position="20"/>
        <end position="599"/>
    </location>
</feature>
<gene>
    <name evidence="3" type="ORF">LX95_00237</name>
</gene>
<keyword evidence="4" id="KW-1185">Reference proteome</keyword>
<proteinExistence type="predicted"/>
<dbReference type="Proteomes" id="UP000249542">
    <property type="component" value="Unassembled WGS sequence"/>
</dbReference>
<dbReference type="RefSeq" id="WP_146240725.1">
    <property type="nucleotide sequence ID" value="NZ_QKYV01000001.1"/>
</dbReference>
<sequence>MKNLYLFLLIVFSTLCTQAQNQPFITTWEVTLSDLSITIPTHPESTYNYTVDFGDGIVLNNQTGDATHMYNTAGTYTVSITGNFPRIYFFYSNQANKRKIKSVGQWGDIQWQNMNYAFYGCENLVINATDAPNLNQVIDLTQMFAKCSNFDQSLNNWDVSTITNMEGMFKEATSFNQPLNNWDVSNVTDMEAMFLEASSFNQDLSNWSFNTNVFFSNMVDNSNLNTTNYENLLNKFYSLNLINKSFSGEGMYYCDGTIRSNLINNRGWTFYNDYQDVCGQALTPGAFVTKWLVGNNVYIYAQSANTDYNYTVNFGDGTVLNNQTSSCSHAYSSPGVYIITITGDYPRIDFGEQDNLLSVEQWGNQQWSDMYNAFKNCSKLKINATDAPDLSQVLSISSMFEGCTSLNQSINHWDVSSVHSMSRMFYGAIKYNQPLNDWDFSSVTNMSRMFYGAIKYNQPLNNWDVSSVTNMESMFQQATSFNQPLNNWDVSNVTDMGFMFWLAEDFNQPVDNWDVSNVTDMDSMFLRTTSFNQPLNLWDVSSVTNMESMFQQATSFDQPLNNWDTSNVADMESMFQQATSFDQPLNNWDVSSVTNMESM</sequence>
<dbReference type="SUPFAM" id="SSF49299">
    <property type="entry name" value="PKD domain"/>
    <property type="match status" value="2"/>
</dbReference>
<feature type="non-terminal residue" evidence="3">
    <location>
        <position position="599"/>
    </location>
</feature>
<dbReference type="InterPro" id="IPR013783">
    <property type="entry name" value="Ig-like_fold"/>
</dbReference>
<dbReference type="InterPro" id="IPR005046">
    <property type="entry name" value="DUF285"/>
</dbReference>
<dbReference type="InterPro" id="IPR011889">
    <property type="entry name" value="Liste_lipo_26"/>
</dbReference>
<evidence type="ECO:0000259" key="2">
    <source>
        <dbReference type="PROSITE" id="PS50093"/>
    </source>
</evidence>
<organism evidence="3 4">
    <name type="scientific">Mesonia algae</name>
    <dbReference type="NCBI Taxonomy" id="213248"/>
    <lineage>
        <taxon>Bacteria</taxon>
        <taxon>Pseudomonadati</taxon>
        <taxon>Bacteroidota</taxon>
        <taxon>Flavobacteriia</taxon>
        <taxon>Flavobacteriales</taxon>
        <taxon>Flavobacteriaceae</taxon>
        <taxon>Mesonia</taxon>
    </lineage>
</organism>
<protein>
    <submittedName>
        <fullName evidence="3">Surface protein</fullName>
    </submittedName>
</protein>
<dbReference type="PROSITE" id="PS50093">
    <property type="entry name" value="PKD"/>
    <property type="match status" value="2"/>
</dbReference>
<dbReference type="Pfam" id="PF00801">
    <property type="entry name" value="PKD"/>
    <property type="match status" value="1"/>
</dbReference>
<dbReference type="InterPro" id="IPR035986">
    <property type="entry name" value="PKD_dom_sf"/>
</dbReference>
<dbReference type="NCBIfam" id="TIGR02167">
    <property type="entry name" value="Liste_lipo_26"/>
    <property type="match status" value="6"/>
</dbReference>
<accession>A0A2W7IBZ2</accession>
<feature type="domain" description="PKD" evidence="2">
    <location>
        <begin position="43"/>
        <end position="81"/>
    </location>
</feature>
<dbReference type="AlphaFoldDB" id="A0A2W7IBZ2"/>
<dbReference type="CDD" id="cd00146">
    <property type="entry name" value="PKD"/>
    <property type="match status" value="1"/>
</dbReference>
<dbReference type="InterPro" id="IPR000601">
    <property type="entry name" value="PKD_dom"/>
</dbReference>
<reference evidence="3 4" key="1">
    <citation type="submission" date="2018-06" db="EMBL/GenBank/DDBJ databases">
        <title>Genomic Encyclopedia of Archaeal and Bacterial Type Strains, Phase II (KMG-II): from individual species to whole genera.</title>
        <authorList>
            <person name="Goeker M."/>
        </authorList>
    </citation>
    <scope>NUCLEOTIDE SEQUENCE [LARGE SCALE GENOMIC DNA]</scope>
    <source>
        <strain evidence="3 4">DSM 15361</strain>
    </source>
</reference>
<dbReference type="Gene3D" id="2.60.40.10">
    <property type="entry name" value="Immunoglobulins"/>
    <property type="match status" value="2"/>
</dbReference>
<evidence type="ECO:0000313" key="4">
    <source>
        <dbReference type="Proteomes" id="UP000249542"/>
    </source>
</evidence>
<feature type="domain" description="PKD" evidence="2">
    <location>
        <begin position="293"/>
        <end position="342"/>
    </location>
</feature>
<dbReference type="EMBL" id="QKYV01000001">
    <property type="protein sequence ID" value="PZW43909.1"/>
    <property type="molecule type" value="Genomic_DNA"/>
</dbReference>
<name>A0A2W7IBZ2_9FLAO</name>
<evidence type="ECO:0000313" key="3">
    <source>
        <dbReference type="EMBL" id="PZW43909.1"/>
    </source>
</evidence>
<evidence type="ECO:0000256" key="1">
    <source>
        <dbReference type="SAM" id="SignalP"/>
    </source>
</evidence>
<feature type="signal peptide" evidence="1">
    <location>
        <begin position="1"/>
        <end position="19"/>
    </location>
</feature>
<keyword evidence="1" id="KW-0732">Signal</keyword>